<evidence type="ECO:0000313" key="1">
    <source>
        <dbReference type="EMBL" id="TBR81257.1"/>
    </source>
</evidence>
<dbReference type="InterPro" id="IPR010352">
    <property type="entry name" value="DUF945"/>
</dbReference>
<dbReference type="AlphaFoldDB" id="A0A4Q9JWG3"/>
<sequence>MKKIISILAILTIAYFAHIFYISKLNQKIFNLITQNTEFYKIENINFNQGFFKSHATYDIVFTNLNKNLKSKVELNMYNNFFTSKNIEGNFSNPFFDSDEILGKFNTKITFNDANFNIYFNDINLNHKKENFIFKGLKANILFDKQIKIKNTSLDIDQIIVDSFYEHIKIDNISFNNHINTALHINEFLNTFYESEQEIKISNLDIDKINFTNIISRMDINLNDNNTLNFNIFLNIDNISNEITPNSKEEIKNLKLNLSLDQISKETLENLNKELNQGEKPNLEIYLKEFLKFNPSLNMQEFSFFKDKKEIKMNANIQTYNTDYQVKATITSDEKISKLFPSTIFIGGFDEYFVQKNGKYVMDFSLNNTENDFHMKINGNDLNLGISLD</sequence>
<comment type="caution">
    <text evidence="1">The sequence shown here is derived from an EMBL/GenBank/DDBJ whole genome shotgun (WGS) entry which is preliminary data.</text>
</comment>
<proteinExistence type="predicted"/>
<evidence type="ECO:0000313" key="2">
    <source>
        <dbReference type="Proteomes" id="UP000292583"/>
    </source>
</evidence>
<reference evidence="1 2" key="1">
    <citation type="submission" date="2018-07" db="EMBL/GenBank/DDBJ databases">
        <title>Campylobacter zealandensis sp. nov., isolated from birds and water in New Zealand.</title>
        <authorList>
            <person name="Wilkinson D.A."/>
            <person name="Biggs P.J."/>
            <person name="French N.P."/>
            <person name="Midwinter A.C."/>
        </authorList>
    </citation>
    <scope>NUCLEOTIDE SEQUENCE [LARGE SCALE GENOMIC DNA]</scope>
    <source>
        <strain evidence="1 2">B423b</strain>
    </source>
</reference>
<dbReference type="RefSeq" id="WP_131186556.1">
    <property type="nucleotide sequence ID" value="NZ_QPGR01000006.1"/>
</dbReference>
<keyword evidence="2" id="KW-1185">Reference proteome</keyword>
<protein>
    <submittedName>
        <fullName evidence="1">DUF945 family protein</fullName>
    </submittedName>
</protein>
<dbReference type="Proteomes" id="UP000292583">
    <property type="component" value="Unassembled WGS sequence"/>
</dbReference>
<dbReference type="OrthoDB" id="5352924at2"/>
<dbReference type="EMBL" id="QPGR01000006">
    <property type="protein sequence ID" value="TBR81257.1"/>
    <property type="molecule type" value="Genomic_DNA"/>
</dbReference>
<organism evidence="1 2">
    <name type="scientific">Campylobacter novaezeelandiae</name>
    <dbReference type="NCBI Taxonomy" id="2267891"/>
    <lineage>
        <taxon>Bacteria</taxon>
        <taxon>Pseudomonadati</taxon>
        <taxon>Campylobacterota</taxon>
        <taxon>Epsilonproteobacteria</taxon>
        <taxon>Campylobacterales</taxon>
        <taxon>Campylobacteraceae</taxon>
        <taxon>Campylobacter</taxon>
    </lineage>
</organism>
<gene>
    <name evidence="1" type="ORF">DU473_03995</name>
</gene>
<dbReference type="Pfam" id="PF06097">
    <property type="entry name" value="DUF945"/>
    <property type="match status" value="1"/>
</dbReference>
<name>A0A4Q9JWG3_9BACT</name>
<accession>A0A4Q9JWG3</accession>